<keyword evidence="3 9" id="KW-0808">Transferase</keyword>
<dbReference type="EC" id="2.4.2.31" evidence="9"/>
<dbReference type="PROSITE" id="PS50005">
    <property type="entry name" value="TPR"/>
    <property type="match status" value="2"/>
</dbReference>
<keyword evidence="2 9" id="KW-0328">Glycosyltransferase</keyword>
<protein>
    <recommendedName>
        <fullName evidence="9">NAD(P)(+)--arginine ADP-ribosyltransferase</fullName>
        <ecNumber evidence="9">2.4.2.31</ecNumber>
    </recommendedName>
    <alternativeName>
        <fullName evidence="9">Mono(ADP-ribosyl)transferase</fullName>
    </alternativeName>
</protein>
<evidence type="ECO:0000256" key="5">
    <source>
        <dbReference type="ARBA" id="ARBA00022737"/>
    </source>
</evidence>
<feature type="repeat" description="TPR" evidence="8">
    <location>
        <begin position="545"/>
        <end position="578"/>
    </location>
</feature>
<dbReference type="Proteomes" id="UP000681722">
    <property type="component" value="Unassembled WGS sequence"/>
</dbReference>
<keyword evidence="4" id="KW-0548">Nucleotidyltransferase</keyword>
<dbReference type="InterPro" id="IPR000768">
    <property type="entry name" value="ART"/>
</dbReference>
<keyword evidence="12" id="KW-1185">Reference proteome</keyword>
<evidence type="ECO:0000256" key="9">
    <source>
        <dbReference type="RuleBase" id="RU361228"/>
    </source>
</evidence>
<dbReference type="InterPro" id="IPR019734">
    <property type="entry name" value="TPR_rpt"/>
</dbReference>
<proteinExistence type="inferred from homology"/>
<dbReference type="SUPFAM" id="SSF48452">
    <property type="entry name" value="TPR-like"/>
    <property type="match status" value="1"/>
</dbReference>
<dbReference type="OrthoDB" id="439127at2759"/>
<evidence type="ECO:0000256" key="3">
    <source>
        <dbReference type="ARBA" id="ARBA00022679"/>
    </source>
</evidence>
<evidence type="ECO:0000313" key="10">
    <source>
        <dbReference type="EMBL" id="CAF1355210.1"/>
    </source>
</evidence>
<dbReference type="Gene3D" id="1.25.40.10">
    <property type="entry name" value="Tetratricopeptide repeat domain"/>
    <property type="match status" value="2"/>
</dbReference>
<dbReference type="Proteomes" id="UP000663829">
    <property type="component" value="Unassembled WGS sequence"/>
</dbReference>
<dbReference type="PANTHER" id="PTHR45641">
    <property type="entry name" value="TETRATRICOPEPTIDE REPEAT PROTEIN (AFU_ORTHOLOGUE AFUA_6G03870)"/>
    <property type="match status" value="1"/>
</dbReference>
<comment type="similarity">
    <text evidence="1 9">Belongs to the Arg-specific ADP-ribosyltransferase family.</text>
</comment>
<dbReference type="Gene3D" id="3.90.176.10">
    <property type="entry name" value="Toxin ADP-ribosyltransferase, Chain A, domain 1"/>
    <property type="match status" value="1"/>
</dbReference>
<dbReference type="EMBL" id="CAJOBC010066617">
    <property type="protein sequence ID" value="CAF4228388.1"/>
    <property type="molecule type" value="Genomic_DNA"/>
</dbReference>
<dbReference type="Pfam" id="PF13424">
    <property type="entry name" value="TPR_12"/>
    <property type="match status" value="1"/>
</dbReference>
<keyword evidence="9" id="KW-0520">NAD</keyword>
<dbReference type="GO" id="GO:0106274">
    <property type="term" value="F:NAD+-protein-arginine ADP-ribosyltransferase activity"/>
    <property type="evidence" value="ECO:0007669"/>
    <property type="project" value="UniProtKB-EC"/>
</dbReference>
<dbReference type="PROSITE" id="PS51996">
    <property type="entry name" value="TR_MART"/>
    <property type="match status" value="1"/>
</dbReference>
<comment type="caution">
    <text evidence="10">The sequence shown here is derived from an EMBL/GenBank/DDBJ whole genome shotgun (WGS) entry which is preliminary data.</text>
</comment>
<evidence type="ECO:0000256" key="7">
    <source>
        <dbReference type="ARBA" id="ARBA00047597"/>
    </source>
</evidence>
<dbReference type="Pfam" id="PF01129">
    <property type="entry name" value="ART"/>
    <property type="match status" value="1"/>
</dbReference>
<dbReference type="InterPro" id="IPR011990">
    <property type="entry name" value="TPR-like_helical_dom_sf"/>
</dbReference>
<evidence type="ECO:0000256" key="8">
    <source>
        <dbReference type="PROSITE-ProRule" id="PRU00339"/>
    </source>
</evidence>
<dbReference type="SUPFAM" id="SSF56399">
    <property type="entry name" value="ADP-ribosylation"/>
    <property type="match status" value="1"/>
</dbReference>
<dbReference type="GO" id="GO:0016779">
    <property type="term" value="F:nucleotidyltransferase activity"/>
    <property type="evidence" value="ECO:0007669"/>
    <property type="project" value="UniProtKB-KW"/>
</dbReference>
<name>A0A815HRD3_9BILA</name>
<evidence type="ECO:0000256" key="2">
    <source>
        <dbReference type="ARBA" id="ARBA00022676"/>
    </source>
</evidence>
<gene>
    <name evidence="10" type="ORF">GPM918_LOCUS31110</name>
    <name evidence="11" type="ORF">SRO942_LOCUS31744</name>
</gene>
<organism evidence="10 12">
    <name type="scientific">Didymodactylos carnosus</name>
    <dbReference type="NCBI Taxonomy" id="1234261"/>
    <lineage>
        <taxon>Eukaryota</taxon>
        <taxon>Metazoa</taxon>
        <taxon>Spiralia</taxon>
        <taxon>Gnathifera</taxon>
        <taxon>Rotifera</taxon>
        <taxon>Eurotatoria</taxon>
        <taxon>Bdelloidea</taxon>
        <taxon>Philodinida</taxon>
        <taxon>Philodinidae</taxon>
        <taxon>Didymodactylos</taxon>
    </lineage>
</organism>
<reference evidence="10" key="1">
    <citation type="submission" date="2021-02" db="EMBL/GenBank/DDBJ databases">
        <authorList>
            <person name="Nowell W R."/>
        </authorList>
    </citation>
    <scope>NUCLEOTIDE SEQUENCE</scope>
</reference>
<evidence type="ECO:0000256" key="4">
    <source>
        <dbReference type="ARBA" id="ARBA00022695"/>
    </source>
</evidence>
<sequence length="652" mass="76252">MQYSRFVISVIPRNDHNSLLSTLHNQRQQQFTAILLDFNYKENDDIHEKLNQIFTNLKSFTNPSLCIQHIFEHKKQQLFFIGFSLSAQNVVPLIHDLNGIYASYIYCQTKKQHQQWLRKKGLNKIKLFLNKTKLFQQLEDDILQCEKHSEDDDIHPLPTVSCFNEKALKNSSIRTLSKHSKEFIRFRLLIEILLTLSFERERAKKLMIDACRNYYNGNDSENNNITKFENDNVDAIRWYTSPTFCHKLTNRALGTEDVNCLYTFRFMIVEIHNQLDSLHKTRTQLLPSIIYRGTAVKAILLENLKENLNGLISMNGFVSASLNQQITNIYSGKGDPVRPGYERVLFKLPINDKIATRPYALIREFSDIPDEDEILFSAGTIWRINSINKDEEIWIIELELIKEDEDKRLIELTNYLKQQLGETSSLLTLGNFLTEIGEYEEAHCYYRRVLEGLDESDYENRSIIYNNLGCLRYETGKYMEAEVYFDHAQKCLIGNKETLSESSTEILARCSRSLRNPTTSLSPAAEETFDFITKSLTANHSLVIGKIYNNQGLVYYRTHAYSKALNKYEEARDIFEKKTRSPLDISAVYNNIAIINFKTEHYIDAKENFQKAINIGVEKLPFEHQWIKDYIQNKKLVLDYLDGNEPKRRKFR</sequence>
<keyword evidence="9" id="KW-0521">NADP</keyword>
<evidence type="ECO:0000313" key="12">
    <source>
        <dbReference type="Proteomes" id="UP000663829"/>
    </source>
</evidence>
<evidence type="ECO:0000313" key="11">
    <source>
        <dbReference type="EMBL" id="CAF4228388.1"/>
    </source>
</evidence>
<evidence type="ECO:0000256" key="1">
    <source>
        <dbReference type="ARBA" id="ARBA00009558"/>
    </source>
</evidence>
<keyword evidence="6 8" id="KW-0802">TPR repeat</keyword>
<dbReference type="PANTHER" id="PTHR45641:SF19">
    <property type="entry name" value="NEPHROCYSTIN-3"/>
    <property type="match status" value="1"/>
</dbReference>
<accession>A0A815HRD3</accession>
<dbReference type="AlphaFoldDB" id="A0A815HRD3"/>
<evidence type="ECO:0000256" key="6">
    <source>
        <dbReference type="ARBA" id="ARBA00022803"/>
    </source>
</evidence>
<feature type="repeat" description="TPR" evidence="8">
    <location>
        <begin position="423"/>
        <end position="456"/>
    </location>
</feature>
<comment type="catalytic activity">
    <reaction evidence="7 9">
        <text>L-arginyl-[protein] + NAD(+) = N(omega)-(ADP-D-ribosyl)-L-arginyl-[protein] + nicotinamide + H(+)</text>
        <dbReference type="Rhea" id="RHEA:19149"/>
        <dbReference type="Rhea" id="RHEA-COMP:10532"/>
        <dbReference type="Rhea" id="RHEA-COMP:15087"/>
        <dbReference type="ChEBI" id="CHEBI:15378"/>
        <dbReference type="ChEBI" id="CHEBI:17154"/>
        <dbReference type="ChEBI" id="CHEBI:29965"/>
        <dbReference type="ChEBI" id="CHEBI:57540"/>
        <dbReference type="ChEBI" id="CHEBI:142554"/>
        <dbReference type="EC" id="2.4.2.31"/>
    </reaction>
</comment>
<dbReference type="SMART" id="SM00028">
    <property type="entry name" value="TPR"/>
    <property type="match status" value="4"/>
</dbReference>
<dbReference type="EMBL" id="CAJNOQ010015107">
    <property type="protein sequence ID" value="CAF1355210.1"/>
    <property type="molecule type" value="Genomic_DNA"/>
</dbReference>
<keyword evidence="5" id="KW-0677">Repeat</keyword>